<keyword evidence="4" id="KW-0809">Transit peptide</keyword>
<comment type="subcellular location">
    <subcellularLocation>
        <location evidence="1">Mitochondrion</location>
    </subcellularLocation>
</comment>
<keyword evidence="9" id="KW-1185">Reference proteome</keyword>
<evidence type="ECO:0000256" key="1">
    <source>
        <dbReference type="ARBA" id="ARBA00004173"/>
    </source>
</evidence>
<dbReference type="OrthoDB" id="2831558at2759"/>
<evidence type="ECO:0000256" key="5">
    <source>
        <dbReference type="ARBA" id="ARBA00023128"/>
    </source>
</evidence>
<name>A0A8H4IRG8_9PEZI</name>
<dbReference type="InterPro" id="IPR011009">
    <property type="entry name" value="Kinase-like_dom_sf"/>
</dbReference>
<comment type="caution">
    <text evidence="8">The sequence shown here is derived from an EMBL/GenBank/DDBJ whole genome shotgun (WGS) entry which is preliminary data.</text>
</comment>
<dbReference type="GO" id="GO:0005739">
    <property type="term" value="C:mitochondrion"/>
    <property type="evidence" value="ECO:0007669"/>
    <property type="project" value="UniProtKB-SubCell"/>
</dbReference>
<gene>
    <name evidence="8" type="ORF">GTA08_BOTSDO07320</name>
    <name evidence="7" type="ORF">GTA08_BOTSDO11513</name>
</gene>
<sequence>MDNGRELVAKIPLPHGSLICASQVATMDFARSVLKIPTPKVLTWNSRLTDNPIGAELILMEKLPGVQLSVDWAKLDMARILRLCKQLATLQSSMLSKTFKNIGAIYYADDLNATSAAPMVYTDEQGKELCDPRFVVGPVIDQTWMLNGRCKLERDRGPWCSTLDYLKAIVARELEAIRTAPDLPTSFELLRGPRTYKPTVQKKHQDSEMYLHLVEHIIPKESSPLAAFRFWNNHIGFDSVFVEPDHPSKLVGLTGWGQAQIAPLFKHSVWPEFSGWDAIMDLVDGDDEEEYQAMKTGTTWDWFVRGHATSKKLLLLHDTLDAYNTKRYQESTAGLVVNGADRLFDHAQGHMVWSMYTLLERWKKPIPYVHRERKTLPPLKLTRRRKRNIRRDLVRWASGCDNLECVFNRLKRPWCSDGATYHNGFTKAKKKLRRLKKKFVGNGVAYEERWPFDD</sequence>
<dbReference type="PANTHER" id="PTHR36091:SF1">
    <property type="entry name" value="ALTERED INHERITANCE OF MITOCHONDRIA PROTEIN 9, MITOCHONDRIAL"/>
    <property type="match status" value="1"/>
</dbReference>
<evidence type="ECO:0000313" key="7">
    <source>
        <dbReference type="EMBL" id="KAF4300964.1"/>
    </source>
</evidence>
<dbReference type="SUPFAM" id="SSF56112">
    <property type="entry name" value="Protein kinase-like (PK-like)"/>
    <property type="match status" value="1"/>
</dbReference>
<evidence type="ECO:0000313" key="9">
    <source>
        <dbReference type="Proteomes" id="UP000572817"/>
    </source>
</evidence>
<evidence type="ECO:0000256" key="3">
    <source>
        <dbReference type="ARBA" id="ARBA00016197"/>
    </source>
</evidence>
<dbReference type="EMBL" id="WWBZ02000040">
    <property type="protein sequence ID" value="KAF4305684.1"/>
    <property type="molecule type" value="Genomic_DNA"/>
</dbReference>
<evidence type="ECO:0000256" key="2">
    <source>
        <dbReference type="ARBA" id="ARBA00005543"/>
    </source>
</evidence>
<dbReference type="AlphaFoldDB" id="A0A8H4IRG8"/>
<dbReference type="Proteomes" id="UP000572817">
    <property type="component" value="Unassembled WGS sequence"/>
</dbReference>
<dbReference type="PANTHER" id="PTHR36091">
    <property type="entry name" value="ALTERED INHERITANCE OF MITOCHONDRIA PROTEIN 9, MITOCHONDRIAL"/>
    <property type="match status" value="1"/>
</dbReference>
<evidence type="ECO:0000313" key="8">
    <source>
        <dbReference type="EMBL" id="KAF4305684.1"/>
    </source>
</evidence>
<proteinExistence type="inferred from homology"/>
<evidence type="ECO:0000256" key="6">
    <source>
        <dbReference type="ARBA" id="ARBA00031849"/>
    </source>
</evidence>
<evidence type="ECO:0000256" key="4">
    <source>
        <dbReference type="ARBA" id="ARBA00022946"/>
    </source>
</evidence>
<comment type="similarity">
    <text evidence="2">Belongs to the AIM9 family.</text>
</comment>
<reference evidence="8 9" key="1">
    <citation type="submission" date="2020-04" db="EMBL/GenBank/DDBJ databases">
        <title>Genome Assembly and Annotation of Botryosphaeria dothidea sdau 11-99, a Latent Pathogen of Apple Fruit Ring Rot in China.</title>
        <authorList>
            <person name="Yu C."/>
            <person name="Diao Y."/>
            <person name="Lu Q."/>
            <person name="Zhao J."/>
            <person name="Cui S."/>
            <person name="Peng C."/>
            <person name="He B."/>
            <person name="Liu H."/>
        </authorList>
    </citation>
    <scope>NUCLEOTIDE SEQUENCE [LARGE SCALE GENOMIC DNA]</scope>
    <source>
        <strain evidence="9">sdau11-99</strain>
        <strain evidence="8">Sdau11-99</strain>
    </source>
</reference>
<protein>
    <recommendedName>
        <fullName evidence="3">Altered inheritance of mitochondria protein 9, mitochondrial</fullName>
    </recommendedName>
    <alternativeName>
        <fullName evidence="6">Found in mitochondrial proteome protein 29</fullName>
    </alternativeName>
</protein>
<organism evidence="8 9">
    <name type="scientific">Botryosphaeria dothidea</name>
    <dbReference type="NCBI Taxonomy" id="55169"/>
    <lineage>
        <taxon>Eukaryota</taxon>
        <taxon>Fungi</taxon>
        <taxon>Dikarya</taxon>
        <taxon>Ascomycota</taxon>
        <taxon>Pezizomycotina</taxon>
        <taxon>Dothideomycetes</taxon>
        <taxon>Dothideomycetes incertae sedis</taxon>
        <taxon>Botryosphaeriales</taxon>
        <taxon>Botryosphaeriaceae</taxon>
        <taxon>Botryosphaeria</taxon>
    </lineage>
</organism>
<keyword evidence="5" id="KW-0496">Mitochondrion</keyword>
<dbReference type="EMBL" id="WWBZ02000082">
    <property type="protein sequence ID" value="KAF4300964.1"/>
    <property type="molecule type" value="Genomic_DNA"/>
</dbReference>
<accession>A0A8H4IRG8</accession>
<dbReference type="InterPro" id="IPR051035">
    <property type="entry name" value="Mito_inheritance_9"/>
</dbReference>